<evidence type="ECO:0008006" key="4">
    <source>
        <dbReference type="Google" id="ProtNLM"/>
    </source>
</evidence>
<sequence length="147" mass="15999">MTDIAAIIEKLEAADGPNYAIEVEIFKLIHPEYQDFIQGRGGLVHPQDGEDVRVQSSVRPPNYTASFDAALRLMQALLPGWGGIFSFGSGESIHHADIWSERRGNQSSEDDEENPLVGEDSDGEHASPAIALCIAILKAKKAREVSV</sequence>
<dbReference type="RefSeq" id="WP_104679452.1">
    <property type="nucleotide sequence ID" value="NZ_CP026924.1"/>
</dbReference>
<gene>
    <name evidence="2" type="ORF">At1D1609_17880</name>
</gene>
<evidence type="ECO:0000313" key="2">
    <source>
        <dbReference type="EMBL" id="AVH41842.1"/>
    </source>
</evidence>
<dbReference type="Proteomes" id="UP000237717">
    <property type="component" value="Chromosome I"/>
</dbReference>
<evidence type="ECO:0000313" key="3">
    <source>
        <dbReference type="Proteomes" id="UP000237717"/>
    </source>
</evidence>
<proteinExistence type="predicted"/>
<feature type="region of interest" description="Disordered" evidence="1">
    <location>
        <begin position="98"/>
        <end position="124"/>
    </location>
</feature>
<organism evidence="2 3">
    <name type="scientific">Agrobacterium tumefaciens</name>
    <dbReference type="NCBI Taxonomy" id="358"/>
    <lineage>
        <taxon>Bacteria</taxon>
        <taxon>Pseudomonadati</taxon>
        <taxon>Pseudomonadota</taxon>
        <taxon>Alphaproteobacteria</taxon>
        <taxon>Hyphomicrobiales</taxon>
        <taxon>Rhizobiaceae</taxon>
        <taxon>Rhizobium/Agrobacterium group</taxon>
        <taxon>Agrobacterium</taxon>
        <taxon>Agrobacterium tumefaciens complex</taxon>
    </lineage>
</organism>
<reference evidence="2 3" key="1">
    <citation type="submission" date="2018-02" db="EMBL/GenBank/DDBJ databases">
        <title>Complete genome sequence of Agrobacterium tumefaciens 1D1609.</title>
        <authorList>
            <person name="Cho S.-T."/>
            <person name="Haryono M."/>
            <person name="Chang H.-H."/>
            <person name="Santos M.N."/>
            <person name="Lai E.-M."/>
            <person name="Kuo C.-H."/>
        </authorList>
    </citation>
    <scope>NUCLEOTIDE SEQUENCE [LARGE SCALE GENOMIC DNA]</scope>
    <source>
        <strain evidence="2 3">1D1609</strain>
    </source>
</reference>
<protein>
    <recommendedName>
        <fullName evidence="4">Phage ABA sandwich domain-containing protein</fullName>
    </recommendedName>
</protein>
<feature type="compositionally biased region" description="Acidic residues" evidence="1">
    <location>
        <begin position="108"/>
        <end position="122"/>
    </location>
</feature>
<dbReference type="AlphaFoldDB" id="A0A2L2LBX3"/>
<accession>A0A2L2LBX3</accession>
<evidence type="ECO:0000256" key="1">
    <source>
        <dbReference type="SAM" id="MobiDB-lite"/>
    </source>
</evidence>
<dbReference type="EMBL" id="CP026924">
    <property type="protein sequence ID" value="AVH41842.1"/>
    <property type="molecule type" value="Genomic_DNA"/>
</dbReference>
<name>A0A2L2LBX3_AGRTU</name>